<feature type="DNA-binding region" description="H-T-H motif" evidence="4">
    <location>
        <begin position="47"/>
        <end position="66"/>
    </location>
</feature>
<gene>
    <name evidence="7" type="ORF">DWB68_00415</name>
</gene>
<dbReference type="SUPFAM" id="SSF48498">
    <property type="entry name" value="Tetracyclin repressor-like, C-terminal domain"/>
    <property type="match status" value="1"/>
</dbReference>
<dbReference type="Proteomes" id="UP000265419">
    <property type="component" value="Unassembled WGS sequence"/>
</dbReference>
<dbReference type="PANTHER" id="PTHR30055">
    <property type="entry name" value="HTH-TYPE TRANSCRIPTIONAL REGULATOR RUTR"/>
    <property type="match status" value="1"/>
</dbReference>
<dbReference type="InterPro" id="IPR009057">
    <property type="entry name" value="Homeodomain-like_sf"/>
</dbReference>
<evidence type="ECO:0000313" key="7">
    <source>
        <dbReference type="EMBL" id="RII43733.1"/>
    </source>
</evidence>
<dbReference type="InterPro" id="IPR041490">
    <property type="entry name" value="KstR2_TetR_C"/>
</dbReference>
<keyword evidence="3" id="KW-0804">Transcription</keyword>
<dbReference type="Pfam" id="PF00440">
    <property type="entry name" value="TetR_N"/>
    <property type="match status" value="1"/>
</dbReference>
<dbReference type="EMBL" id="QQXK01000001">
    <property type="protein sequence ID" value="RII43733.1"/>
    <property type="molecule type" value="Genomic_DNA"/>
</dbReference>
<dbReference type="InterPro" id="IPR036271">
    <property type="entry name" value="Tet_transcr_reg_TetR-rel_C_sf"/>
</dbReference>
<feature type="domain" description="HTH tetR-type" evidence="6">
    <location>
        <begin position="24"/>
        <end position="84"/>
    </location>
</feature>
<dbReference type="Gene3D" id="1.10.357.10">
    <property type="entry name" value="Tetracycline Repressor, domain 2"/>
    <property type="match status" value="1"/>
</dbReference>
<dbReference type="GO" id="GO:0000976">
    <property type="term" value="F:transcription cis-regulatory region binding"/>
    <property type="evidence" value="ECO:0007669"/>
    <property type="project" value="TreeGrafter"/>
</dbReference>
<comment type="caution">
    <text evidence="7">The sequence shown here is derived from an EMBL/GenBank/DDBJ whole genome shotgun (WGS) entry which is preliminary data.</text>
</comment>
<evidence type="ECO:0000256" key="2">
    <source>
        <dbReference type="ARBA" id="ARBA00023125"/>
    </source>
</evidence>
<evidence type="ECO:0000256" key="5">
    <source>
        <dbReference type="SAM" id="MobiDB-lite"/>
    </source>
</evidence>
<accession>A0A399JDT0</accession>
<evidence type="ECO:0000256" key="4">
    <source>
        <dbReference type="PROSITE-ProRule" id="PRU00335"/>
    </source>
</evidence>
<name>A0A399JDT0_9MICC</name>
<proteinExistence type="predicted"/>
<evidence type="ECO:0000259" key="6">
    <source>
        <dbReference type="PROSITE" id="PS50977"/>
    </source>
</evidence>
<feature type="region of interest" description="Disordered" evidence="5">
    <location>
        <begin position="1"/>
        <end position="23"/>
    </location>
</feature>
<dbReference type="GO" id="GO:0003700">
    <property type="term" value="F:DNA-binding transcription factor activity"/>
    <property type="evidence" value="ECO:0007669"/>
    <property type="project" value="TreeGrafter"/>
</dbReference>
<sequence length="211" mass="22510">MPTISTPGSTPAAAQHGAKRGRPGYDQATVLKIAVQAFTEFGYDATSMGMLAERLGISKSAIYHHVPSKVEILRLALDSALTPLEAVFDDASQGSGTALERLRGAVSGTLKVLFEQQTSVTLLLRLRGNSEVELAAMERRRALDRHAAALVSAAQEEGSVRSDLAATTVARFLFGTVNSLTEWYRPGGNVSEAEAERTILAILFDGLVPRA</sequence>
<dbReference type="PRINTS" id="PR00455">
    <property type="entry name" value="HTHTETR"/>
</dbReference>
<dbReference type="RefSeq" id="WP_119423160.1">
    <property type="nucleotide sequence ID" value="NZ_QQXK01000001.1"/>
</dbReference>
<evidence type="ECO:0000256" key="1">
    <source>
        <dbReference type="ARBA" id="ARBA00023015"/>
    </source>
</evidence>
<keyword evidence="8" id="KW-1185">Reference proteome</keyword>
<protein>
    <submittedName>
        <fullName evidence="7">TetR/AcrR family transcriptional regulator</fullName>
    </submittedName>
</protein>
<dbReference type="AlphaFoldDB" id="A0A399JDT0"/>
<dbReference type="PROSITE" id="PS50977">
    <property type="entry name" value="HTH_TETR_2"/>
    <property type="match status" value="1"/>
</dbReference>
<keyword evidence="1" id="KW-0805">Transcription regulation</keyword>
<organism evidence="7 8">
    <name type="scientific">Galactobacter valiniphilus</name>
    <dbReference type="NCBI Taxonomy" id="2676122"/>
    <lineage>
        <taxon>Bacteria</taxon>
        <taxon>Bacillati</taxon>
        <taxon>Actinomycetota</taxon>
        <taxon>Actinomycetes</taxon>
        <taxon>Micrococcales</taxon>
        <taxon>Micrococcaceae</taxon>
        <taxon>Galactobacter</taxon>
    </lineage>
</organism>
<evidence type="ECO:0000313" key="8">
    <source>
        <dbReference type="Proteomes" id="UP000265419"/>
    </source>
</evidence>
<dbReference type="PANTHER" id="PTHR30055:SF234">
    <property type="entry name" value="HTH-TYPE TRANSCRIPTIONAL REGULATOR BETI"/>
    <property type="match status" value="1"/>
</dbReference>
<dbReference type="Gene3D" id="1.10.10.60">
    <property type="entry name" value="Homeodomain-like"/>
    <property type="match status" value="1"/>
</dbReference>
<dbReference type="InterPro" id="IPR050109">
    <property type="entry name" value="HTH-type_TetR-like_transc_reg"/>
</dbReference>
<keyword evidence="2 4" id="KW-0238">DNA-binding</keyword>
<evidence type="ECO:0000256" key="3">
    <source>
        <dbReference type="ARBA" id="ARBA00023163"/>
    </source>
</evidence>
<dbReference type="SUPFAM" id="SSF46689">
    <property type="entry name" value="Homeodomain-like"/>
    <property type="match status" value="1"/>
</dbReference>
<dbReference type="InterPro" id="IPR001647">
    <property type="entry name" value="HTH_TetR"/>
</dbReference>
<dbReference type="Pfam" id="PF17932">
    <property type="entry name" value="TetR_C_24"/>
    <property type="match status" value="1"/>
</dbReference>
<reference evidence="7 8" key="1">
    <citation type="submission" date="2018-07" db="EMBL/GenBank/DDBJ databases">
        <title>Arthrobacter sp. nov., isolated from raw cow's milk with high bacterial count.</title>
        <authorList>
            <person name="Hahne J."/>
            <person name="Isele D."/>
            <person name="Lipski A."/>
        </authorList>
    </citation>
    <scope>NUCLEOTIDE SEQUENCE [LARGE SCALE GENOMIC DNA]</scope>
    <source>
        <strain evidence="7 8">JZ R-35</strain>
    </source>
</reference>